<organism evidence="1 2">
    <name type="scientific">Candidatus Dechloromonas phosphorivorans</name>
    <dbReference type="NCBI Taxonomy" id="2899244"/>
    <lineage>
        <taxon>Bacteria</taxon>
        <taxon>Pseudomonadati</taxon>
        <taxon>Pseudomonadota</taxon>
        <taxon>Betaproteobacteria</taxon>
        <taxon>Rhodocyclales</taxon>
        <taxon>Azonexaceae</taxon>
        <taxon>Dechloromonas</taxon>
    </lineage>
</organism>
<name>A0A935KE48_9RHOO</name>
<dbReference type="EMBL" id="JADJMS010000047">
    <property type="protein sequence ID" value="MBK7417026.1"/>
    <property type="molecule type" value="Genomic_DNA"/>
</dbReference>
<dbReference type="InterPro" id="IPR007801">
    <property type="entry name" value="MbnB/TglH/ChrH"/>
</dbReference>
<comment type="caution">
    <text evidence="1">The sequence shown here is derived from an EMBL/GenBank/DDBJ whole genome shotgun (WGS) entry which is preliminary data.</text>
</comment>
<dbReference type="AlphaFoldDB" id="A0A935KE48"/>
<dbReference type="InterPro" id="IPR036237">
    <property type="entry name" value="Xyl_isomerase-like_sf"/>
</dbReference>
<evidence type="ECO:0000313" key="2">
    <source>
        <dbReference type="Proteomes" id="UP000739411"/>
    </source>
</evidence>
<gene>
    <name evidence="1" type="ORF">IPJ38_19910</name>
</gene>
<proteinExistence type="predicted"/>
<protein>
    <submittedName>
        <fullName evidence="1">DUF692 family protein</fullName>
    </submittedName>
</protein>
<dbReference type="SUPFAM" id="SSF51658">
    <property type="entry name" value="Xylose isomerase-like"/>
    <property type="match status" value="1"/>
</dbReference>
<dbReference type="Pfam" id="PF05114">
    <property type="entry name" value="MbnB_TglH_ChrH"/>
    <property type="match status" value="1"/>
</dbReference>
<evidence type="ECO:0000313" key="1">
    <source>
        <dbReference type="EMBL" id="MBK7417026.1"/>
    </source>
</evidence>
<accession>A0A935KE48</accession>
<dbReference type="Gene3D" id="3.20.20.150">
    <property type="entry name" value="Divalent-metal-dependent TIM barrel enzymes"/>
    <property type="match status" value="1"/>
</dbReference>
<reference evidence="1 2" key="1">
    <citation type="submission" date="2020-10" db="EMBL/GenBank/DDBJ databases">
        <title>Connecting structure to function with the recovery of over 1000 high-quality activated sludge metagenome-assembled genomes encoding full-length rRNA genes using long-read sequencing.</title>
        <authorList>
            <person name="Singleton C.M."/>
            <person name="Petriglieri F."/>
            <person name="Kristensen J.M."/>
            <person name="Kirkegaard R.H."/>
            <person name="Michaelsen T.Y."/>
            <person name="Andersen M.H."/>
            <person name="Karst S.M."/>
            <person name="Dueholm M.S."/>
            <person name="Nielsen P.H."/>
            <person name="Albertsen M."/>
        </authorList>
    </citation>
    <scope>NUCLEOTIDE SEQUENCE [LARGE SCALE GENOMIC DNA]</scope>
    <source>
        <strain evidence="1">EsbW_18-Q3-R4-48_BATAC.463</strain>
    </source>
</reference>
<sequence>MTKIGLGFRSEMLDWNPAEIEADFFEVAPENWVRRDRGPLYSLRDAGYPIRLHGVSLNLGGSSQFSRDFLRDLRELINDIGADHYSDHLAASGDGHQLYDLFPVPFTQAEIIRVSDRISQVQDALEQRIGIENTTYYTNVGTLAEADFLSCVAERADCDILLDFNNISVNHKNHGQAGIADFIAQLPAHRVSYLHVAGHEFDERFGLFIDTHSQPVEAATAHAAGDWARQHCKDILLEWDNDIPDLATINRELACLRAFTTM</sequence>
<dbReference type="PANTHER" id="PTHR42194">
    <property type="entry name" value="UPF0276 PROTEIN HI_1600"/>
    <property type="match status" value="1"/>
</dbReference>
<dbReference type="PANTHER" id="PTHR42194:SF1">
    <property type="entry name" value="UPF0276 PROTEIN HI_1600"/>
    <property type="match status" value="1"/>
</dbReference>
<dbReference type="NCBIfam" id="NF003818">
    <property type="entry name" value="PRK05409.1"/>
    <property type="match status" value="1"/>
</dbReference>
<dbReference type="Proteomes" id="UP000739411">
    <property type="component" value="Unassembled WGS sequence"/>
</dbReference>